<name>A0AAN7B3T1_9PEZI</name>
<keyword evidence="10" id="KW-1185">Reference proteome</keyword>
<feature type="region of interest" description="Disordered" evidence="6">
    <location>
        <begin position="442"/>
        <end position="464"/>
    </location>
</feature>
<proteinExistence type="inferred from homology"/>
<reference evidence="9" key="1">
    <citation type="journal article" date="2023" name="Mol. Phylogenet. Evol.">
        <title>Genome-scale phylogeny and comparative genomics of the fungal order Sordariales.</title>
        <authorList>
            <person name="Hensen N."/>
            <person name="Bonometti L."/>
            <person name="Westerberg I."/>
            <person name="Brannstrom I.O."/>
            <person name="Guillou S."/>
            <person name="Cros-Aarteil S."/>
            <person name="Calhoun S."/>
            <person name="Haridas S."/>
            <person name="Kuo A."/>
            <person name="Mondo S."/>
            <person name="Pangilinan J."/>
            <person name="Riley R."/>
            <person name="LaButti K."/>
            <person name="Andreopoulos B."/>
            <person name="Lipzen A."/>
            <person name="Chen C."/>
            <person name="Yan M."/>
            <person name="Daum C."/>
            <person name="Ng V."/>
            <person name="Clum A."/>
            <person name="Steindorff A."/>
            <person name="Ohm R.A."/>
            <person name="Martin F."/>
            <person name="Silar P."/>
            <person name="Natvig D.O."/>
            <person name="Lalanne C."/>
            <person name="Gautier V."/>
            <person name="Ament-Velasquez S.L."/>
            <person name="Kruys A."/>
            <person name="Hutchinson M.I."/>
            <person name="Powell A.J."/>
            <person name="Barry K."/>
            <person name="Miller A.N."/>
            <person name="Grigoriev I.V."/>
            <person name="Debuchy R."/>
            <person name="Gladieux P."/>
            <person name="Hiltunen Thoren M."/>
            <person name="Johannesson H."/>
        </authorList>
    </citation>
    <scope>NUCLEOTIDE SEQUENCE</scope>
    <source>
        <strain evidence="9">PSN293</strain>
    </source>
</reference>
<dbReference type="PANTHER" id="PTHR33048:SF47">
    <property type="entry name" value="INTEGRAL MEMBRANE PROTEIN-RELATED"/>
    <property type="match status" value="1"/>
</dbReference>
<evidence type="ECO:0000256" key="6">
    <source>
        <dbReference type="SAM" id="MobiDB-lite"/>
    </source>
</evidence>
<dbReference type="PANTHER" id="PTHR33048">
    <property type="entry name" value="PTH11-LIKE INTEGRAL MEMBRANE PROTEIN (AFU_ORTHOLOGUE AFUA_5G11245)"/>
    <property type="match status" value="1"/>
</dbReference>
<evidence type="ECO:0000256" key="5">
    <source>
        <dbReference type="ARBA" id="ARBA00038359"/>
    </source>
</evidence>
<keyword evidence="3 7" id="KW-1133">Transmembrane helix</keyword>
<reference evidence="9" key="2">
    <citation type="submission" date="2023-05" db="EMBL/GenBank/DDBJ databases">
        <authorList>
            <consortium name="Lawrence Berkeley National Laboratory"/>
            <person name="Steindorff A."/>
            <person name="Hensen N."/>
            <person name="Bonometti L."/>
            <person name="Westerberg I."/>
            <person name="Brannstrom I.O."/>
            <person name="Guillou S."/>
            <person name="Cros-Aarteil S."/>
            <person name="Calhoun S."/>
            <person name="Haridas S."/>
            <person name="Kuo A."/>
            <person name="Mondo S."/>
            <person name="Pangilinan J."/>
            <person name="Riley R."/>
            <person name="Labutti K."/>
            <person name="Andreopoulos B."/>
            <person name="Lipzen A."/>
            <person name="Chen C."/>
            <person name="Yanf M."/>
            <person name="Daum C."/>
            <person name="Ng V."/>
            <person name="Clum A."/>
            <person name="Ohm R."/>
            <person name="Martin F."/>
            <person name="Silar P."/>
            <person name="Natvig D."/>
            <person name="Lalanne C."/>
            <person name="Gautier V."/>
            <person name="Ament-Velasquez S.L."/>
            <person name="Kruys A."/>
            <person name="Hutchinson M.I."/>
            <person name="Powell A.J."/>
            <person name="Barry K."/>
            <person name="Miller A.N."/>
            <person name="Grigoriev I.V."/>
            <person name="Debuchy R."/>
            <person name="Gladieux P."/>
            <person name="Thoren M.H."/>
            <person name="Johannesson H."/>
        </authorList>
    </citation>
    <scope>NUCLEOTIDE SEQUENCE</scope>
    <source>
        <strain evidence="9">PSN293</strain>
    </source>
</reference>
<sequence>MGLFGGSEDTLLGRIGFANNLDEPVPAFNRRETILGLCISFLIVSWVCVGFRLYARFHVIKSPGWDDLFVVLSLITMTIGKIAVALATNHGMGQHIILLSKTQIATYQQTFYVANATYSMSTALIKISLLLQYTRLYHPSSSLHKTCRFLILFTALWGIAYSIMAWVPCVPVSSYWEQIYHYDDPLFEPATCYAYGSQLVSVFKATYESHAAVNMALDLLVMGLPVPLYFQIGTPLKTKMALVGILVMGAFVNLFAMWRFITMVQHKSCTEPTFDPTWYGSVSIVMAALETSAACICASIPIFWRNMIDSASEILGHIFVTKEVKVTTQNRLDAGFRDSGWNTKYCPGNRNGNGDSSHGGKGGMNMGVLELGMGARQHRGFHDLEEMNKHHGSGSSGEEVDELEMGRKFTRTSTSGSRGTRSQEGYDGNTPAAETEIARTWMDWATTGQEQNTGQRDDQQQRSMDLRLSRIKSFEEWRFSK</sequence>
<evidence type="ECO:0000256" key="7">
    <source>
        <dbReference type="SAM" id="Phobius"/>
    </source>
</evidence>
<keyword evidence="2 7" id="KW-0812">Transmembrane</keyword>
<feature type="transmembrane region" description="Helical" evidence="7">
    <location>
        <begin position="242"/>
        <end position="261"/>
    </location>
</feature>
<feature type="transmembrane region" description="Helical" evidence="7">
    <location>
        <begin position="149"/>
        <end position="167"/>
    </location>
</feature>
<dbReference type="AlphaFoldDB" id="A0AAN7B3T1"/>
<evidence type="ECO:0000313" key="9">
    <source>
        <dbReference type="EMBL" id="KAK4207160.1"/>
    </source>
</evidence>
<feature type="transmembrane region" description="Helical" evidence="7">
    <location>
        <begin position="281"/>
        <end position="304"/>
    </location>
</feature>
<dbReference type="InterPro" id="IPR049326">
    <property type="entry name" value="Rhodopsin_dom_fungi"/>
</dbReference>
<feature type="compositionally biased region" description="Low complexity" evidence="6">
    <location>
        <begin position="411"/>
        <end position="425"/>
    </location>
</feature>
<comment type="similarity">
    <text evidence="5">Belongs to the SAT4 family.</text>
</comment>
<keyword evidence="4 7" id="KW-0472">Membrane</keyword>
<dbReference type="Proteomes" id="UP001301769">
    <property type="component" value="Unassembled WGS sequence"/>
</dbReference>
<feature type="transmembrane region" description="Helical" evidence="7">
    <location>
        <begin position="34"/>
        <end position="55"/>
    </location>
</feature>
<feature type="compositionally biased region" description="Basic and acidic residues" evidence="6">
    <location>
        <begin position="455"/>
        <end position="464"/>
    </location>
</feature>
<evidence type="ECO:0000256" key="4">
    <source>
        <dbReference type="ARBA" id="ARBA00023136"/>
    </source>
</evidence>
<evidence type="ECO:0000256" key="3">
    <source>
        <dbReference type="ARBA" id="ARBA00022989"/>
    </source>
</evidence>
<evidence type="ECO:0000256" key="1">
    <source>
        <dbReference type="ARBA" id="ARBA00004141"/>
    </source>
</evidence>
<feature type="transmembrane region" description="Helical" evidence="7">
    <location>
        <begin position="67"/>
        <end position="89"/>
    </location>
</feature>
<accession>A0AAN7B3T1</accession>
<evidence type="ECO:0000256" key="2">
    <source>
        <dbReference type="ARBA" id="ARBA00022692"/>
    </source>
</evidence>
<comment type="caution">
    <text evidence="9">The sequence shown here is derived from an EMBL/GenBank/DDBJ whole genome shotgun (WGS) entry which is preliminary data.</text>
</comment>
<feature type="region of interest" description="Disordered" evidence="6">
    <location>
        <begin position="409"/>
        <end position="430"/>
    </location>
</feature>
<evidence type="ECO:0000259" key="8">
    <source>
        <dbReference type="Pfam" id="PF20684"/>
    </source>
</evidence>
<protein>
    <recommendedName>
        <fullName evidence="8">Rhodopsin domain-containing protein</fullName>
    </recommendedName>
</protein>
<organism evidence="9 10">
    <name type="scientific">Rhypophila decipiens</name>
    <dbReference type="NCBI Taxonomy" id="261697"/>
    <lineage>
        <taxon>Eukaryota</taxon>
        <taxon>Fungi</taxon>
        <taxon>Dikarya</taxon>
        <taxon>Ascomycota</taxon>
        <taxon>Pezizomycotina</taxon>
        <taxon>Sordariomycetes</taxon>
        <taxon>Sordariomycetidae</taxon>
        <taxon>Sordariales</taxon>
        <taxon>Naviculisporaceae</taxon>
        <taxon>Rhypophila</taxon>
    </lineage>
</organism>
<gene>
    <name evidence="9" type="ORF">QBC37DRAFT_433895</name>
</gene>
<feature type="transmembrane region" description="Helical" evidence="7">
    <location>
        <begin position="211"/>
        <end position="230"/>
    </location>
</feature>
<dbReference type="InterPro" id="IPR052337">
    <property type="entry name" value="SAT4-like"/>
</dbReference>
<dbReference type="GO" id="GO:0016020">
    <property type="term" value="C:membrane"/>
    <property type="evidence" value="ECO:0007669"/>
    <property type="project" value="UniProtKB-SubCell"/>
</dbReference>
<dbReference type="Pfam" id="PF20684">
    <property type="entry name" value="Fung_rhodopsin"/>
    <property type="match status" value="1"/>
</dbReference>
<dbReference type="EMBL" id="MU858315">
    <property type="protein sequence ID" value="KAK4207160.1"/>
    <property type="molecule type" value="Genomic_DNA"/>
</dbReference>
<feature type="transmembrane region" description="Helical" evidence="7">
    <location>
        <begin position="109"/>
        <end position="129"/>
    </location>
</feature>
<evidence type="ECO:0000313" key="10">
    <source>
        <dbReference type="Proteomes" id="UP001301769"/>
    </source>
</evidence>
<comment type="subcellular location">
    <subcellularLocation>
        <location evidence="1">Membrane</location>
        <topology evidence="1">Multi-pass membrane protein</topology>
    </subcellularLocation>
</comment>
<feature type="domain" description="Rhodopsin" evidence="8">
    <location>
        <begin position="51"/>
        <end position="305"/>
    </location>
</feature>